<dbReference type="Proteomes" id="UP000268669">
    <property type="component" value="Chromosome"/>
</dbReference>
<sequence>MKKNRFLPIDGTISGLLGIFCLATLAFSLAMPGRFFTENTFLSIAFQLPELGLLTFAMFVPMLSGGLNLSIIGTANLTSLFMAWLLIQYVPADASTTTQLMWLLLALMGAALIAVVIGTLTGLMIARIGAHPILVTLGSMTIISGIGVYLTKGAALSGMPPIVRSMGSEVVMGVPIPMIIFIVASLLLALFLGKTRLGKTIYMCGSNINATWFSGIRTDRVMMAIYTMSSLLCVLAGLIMMSRFNSARMGYGDSYLLLTVLAIVLGGTNPFGGVGKVSHVFCALLVLQVIATGLSLLGVSLHVNLAVWGITLIFALAFKFFKEKWKAKRAMRQNRLNYLKNVTPSDWDSSERS</sequence>
<evidence type="ECO:0000256" key="2">
    <source>
        <dbReference type="ARBA" id="ARBA00007942"/>
    </source>
</evidence>
<feature type="transmembrane region" description="Helical" evidence="9">
    <location>
        <begin position="133"/>
        <end position="150"/>
    </location>
</feature>
<comment type="similarity">
    <text evidence="2">Belongs to the binding-protein-dependent transport system permease family. AraH/RbsC subfamily.</text>
</comment>
<reference evidence="10" key="1">
    <citation type="submission" date="2018-11" db="EMBL/GenBank/DDBJ databases">
        <title>FDA dAtabase for Regulatory Grade micrObial Sequences (FDA-ARGOS): Supporting development and validation of Infectious Disease Dx tests.</title>
        <authorList>
            <person name="Bliska J."/>
            <person name="Cleland M.-M."/>
            <person name="Tallon L."/>
            <person name="Sadzewicz L."/>
            <person name="Zhao X."/>
            <person name="Vavikolanu K."/>
            <person name="Mehta A."/>
            <person name="Aluvathingal J."/>
            <person name="Nadendla S."/>
            <person name="Yan Y."/>
            <person name="Sichtig H."/>
        </authorList>
    </citation>
    <scope>NUCLEOTIDE SEQUENCE [LARGE SCALE GENOMIC DNA]</scope>
    <source>
        <strain evidence="10">FDAARGOS_581</strain>
    </source>
</reference>
<feature type="transmembrane region" description="Helical" evidence="9">
    <location>
        <begin position="305"/>
        <end position="321"/>
    </location>
</feature>
<comment type="subcellular location">
    <subcellularLocation>
        <location evidence="1">Cell inner membrane</location>
        <topology evidence="1">Multi-pass membrane protein</topology>
    </subcellularLocation>
</comment>
<keyword evidence="11" id="KW-1185">Reference proteome</keyword>
<keyword evidence="3" id="KW-0813">Transport</keyword>
<dbReference type="Pfam" id="PF02653">
    <property type="entry name" value="BPD_transp_2"/>
    <property type="match status" value="1"/>
</dbReference>
<feature type="transmembrane region" description="Helical" evidence="9">
    <location>
        <begin position="223"/>
        <end position="242"/>
    </location>
</feature>
<keyword evidence="7 9" id="KW-1133">Transmembrane helix</keyword>
<keyword evidence="6 9" id="KW-0812">Transmembrane</keyword>
<evidence type="ECO:0000256" key="9">
    <source>
        <dbReference type="SAM" id="Phobius"/>
    </source>
</evidence>
<accession>A0ABM7ADQ4</accession>
<feature type="transmembrane region" description="Helical" evidence="9">
    <location>
        <begin position="170"/>
        <end position="193"/>
    </location>
</feature>
<dbReference type="PANTHER" id="PTHR32196">
    <property type="entry name" value="ABC TRANSPORTER PERMEASE PROTEIN YPHD-RELATED-RELATED"/>
    <property type="match status" value="1"/>
</dbReference>
<evidence type="ECO:0000256" key="6">
    <source>
        <dbReference type="ARBA" id="ARBA00022692"/>
    </source>
</evidence>
<feature type="transmembrane region" description="Helical" evidence="9">
    <location>
        <begin position="67"/>
        <end position="87"/>
    </location>
</feature>
<dbReference type="CDD" id="cd06579">
    <property type="entry name" value="TM_PBP1_transp_AraH_like"/>
    <property type="match status" value="1"/>
</dbReference>
<proteinExistence type="inferred from homology"/>
<evidence type="ECO:0000313" key="11">
    <source>
        <dbReference type="Proteomes" id="UP000268669"/>
    </source>
</evidence>
<dbReference type="EMBL" id="CP033713">
    <property type="protein sequence ID" value="AYW90339.1"/>
    <property type="molecule type" value="Genomic_DNA"/>
</dbReference>
<evidence type="ECO:0000256" key="1">
    <source>
        <dbReference type="ARBA" id="ARBA00004429"/>
    </source>
</evidence>
<gene>
    <name evidence="10" type="ORF">EGX47_02620</name>
</gene>
<keyword evidence="4" id="KW-1003">Cell membrane</keyword>
<keyword evidence="8 9" id="KW-0472">Membrane</keyword>
<name>A0ABM7ADQ4_YERPU</name>
<evidence type="ECO:0000256" key="5">
    <source>
        <dbReference type="ARBA" id="ARBA00022519"/>
    </source>
</evidence>
<evidence type="ECO:0000256" key="3">
    <source>
        <dbReference type="ARBA" id="ARBA00022448"/>
    </source>
</evidence>
<evidence type="ECO:0000313" key="10">
    <source>
        <dbReference type="EMBL" id="AYW90339.1"/>
    </source>
</evidence>
<keyword evidence="5" id="KW-0997">Cell inner membrane</keyword>
<dbReference type="PANTHER" id="PTHR32196:SF21">
    <property type="entry name" value="ABC TRANSPORTER PERMEASE PROTEIN YPHD-RELATED"/>
    <property type="match status" value="1"/>
</dbReference>
<feature type="transmembrane region" description="Helical" evidence="9">
    <location>
        <begin position="280"/>
        <end position="299"/>
    </location>
</feature>
<feature type="transmembrane region" description="Helical" evidence="9">
    <location>
        <begin position="12"/>
        <end position="35"/>
    </location>
</feature>
<protein>
    <submittedName>
        <fullName evidence="10">ABC transporter permease</fullName>
    </submittedName>
</protein>
<feature type="transmembrane region" description="Helical" evidence="9">
    <location>
        <begin position="41"/>
        <end position="60"/>
    </location>
</feature>
<dbReference type="RefSeq" id="WP_011191790.1">
    <property type="nucleotide sequence ID" value="NZ_CP033709.1"/>
</dbReference>
<dbReference type="InterPro" id="IPR001851">
    <property type="entry name" value="ABC_transp_permease"/>
</dbReference>
<evidence type="ECO:0000256" key="4">
    <source>
        <dbReference type="ARBA" id="ARBA00022475"/>
    </source>
</evidence>
<feature type="transmembrane region" description="Helical" evidence="9">
    <location>
        <begin position="99"/>
        <end position="126"/>
    </location>
</feature>
<evidence type="ECO:0000256" key="8">
    <source>
        <dbReference type="ARBA" id="ARBA00023136"/>
    </source>
</evidence>
<feature type="transmembrane region" description="Helical" evidence="9">
    <location>
        <begin position="254"/>
        <end position="273"/>
    </location>
</feature>
<organism evidence="10 11">
    <name type="scientific">Yersinia pseudotuberculosis</name>
    <dbReference type="NCBI Taxonomy" id="633"/>
    <lineage>
        <taxon>Bacteria</taxon>
        <taxon>Pseudomonadati</taxon>
        <taxon>Pseudomonadota</taxon>
        <taxon>Gammaproteobacteria</taxon>
        <taxon>Enterobacterales</taxon>
        <taxon>Yersiniaceae</taxon>
        <taxon>Yersinia</taxon>
    </lineage>
</organism>
<evidence type="ECO:0000256" key="7">
    <source>
        <dbReference type="ARBA" id="ARBA00022989"/>
    </source>
</evidence>